<dbReference type="STRING" id="1453495.AT01_1279"/>
<dbReference type="InterPro" id="IPR039420">
    <property type="entry name" value="WalR-like"/>
</dbReference>
<evidence type="ECO:0000256" key="3">
    <source>
        <dbReference type="ARBA" id="ARBA00023015"/>
    </source>
</evidence>
<accession>A0A0T9UW81</accession>
<keyword evidence="3" id="KW-0805">Transcription regulation</keyword>
<evidence type="ECO:0000256" key="5">
    <source>
        <dbReference type="ARBA" id="ARBA00023163"/>
    </source>
</evidence>
<feature type="domain" description="Response regulatory" evidence="8">
    <location>
        <begin position="3"/>
        <end position="118"/>
    </location>
</feature>
<dbReference type="PRINTS" id="PR00038">
    <property type="entry name" value="HTHLUXR"/>
</dbReference>
<dbReference type="Pfam" id="PF00196">
    <property type="entry name" value="GerE"/>
    <property type="match status" value="1"/>
</dbReference>
<dbReference type="Gene3D" id="3.40.50.2300">
    <property type="match status" value="1"/>
</dbReference>
<dbReference type="EMBL" id="CQEJ01000035">
    <property type="protein sequence ID" value="CNL77799.1"/>
    <property type="molecule type" value="Genomic_DNA"/>
</dbReference>
<evidence type="ECO:0000259" key="7">
    <source>
        <dbReference type="PROSITE" id="PS50043"/>
    </source>
</evidence>
<keyword evidence="2" id="KW-0902">Two-component regulatory system</keyword>
<dbReference type="PROSITE" id="PS50110">
    <property type="entry name" value="RESPONSE_REGULATORY"/>
    <property type="match status" value="1"/>
</dbReference>
<dbReference type="PROSITE" id="PS50043">
    <property type="entry name" value="HTH_LUXR_2"/>
    <property type="match status" value="1"/>
</dbReference>
<dbReference type="AlphaFoldDB" id="A0A0T9UW81"/>
<dbReference type="Proteomes" id="UP000041595">
    <property type="component" value="Unassembled WGS sequence"/>
</dbReference>
<dbReference type="InterPro" id="IPR011006">
    <property type="entry name" value="CheY-like_superfamily"/>
</dbReference>
<dbReference type="InterPro" id="IPR000792">
    <property type="entry name" value="Tscrpt_reg_LuxR_C"/>
</dbReference>
<dbReference type="CDD" id="cd06170">
    <property type="entry name" value="LuxR_C_like"/>
    <property type="match status" value="1"/>
</dbReference>
<dbReference type="SMART" id="SM00448">
    <property type="entry name" value="REC"/>
    <property type="match status" value="1"/>
</dbReference>
<dbReference type="SUPFAM" id="SSF46894">
    <property type="entry name" value="C-terminal effector domain of the bipartite response regulators"/>
    <property type="match status" value="1"/>
</dbReference>
<dbReference type="GO" id="GO:0006355">
    <property type="term" value="P:regulation of DNA-templated transcription"/>
    <property type="evidence" value="ECO:0007669"/>
    <property type="project" value="InterPro"/>
</dbReference>
<feature type="modified residue" description="4-aspartylphosphate" evidence="6">
    <location>
        <position position="53"/>
    </location>
</feature>
<evidence type="ECO:0000256" key="2">
    <source>
        <dbReference type="ARBA" id="ARBA00023012"/>
    </source>
</evidence>
<reference evidence="9 10" key="1">
    <citation type="submission" date="2015-03" db="EMBL/GenBank/DDBJ databases">
        <authorList>
            <person name="Murphy D."/>
        </authorList>
    </citation>
    <scope>NUCLEOTIDE SEQUENCE [LARGE SCALE GENOMIC DNA]</scope>
    <source>
        <strain evidence="9 10">IP06005</strain>
    </source>
</reference>
<dbReference type="CDD" id="cd17535">
    <property type="entry name" value="REC_NarL-like"/>
    <property type="match status" value="1"/>
</dbReference>
<keyword evidence="1 6" id="KW-0597">Phosphoprotein</keyword>
<dbReference type="PANTHER" id="PTHR43214:SF41">
    <property type="entry name" value="NITRATE_NITRITE RESPONSE REGULATOR PROTEIN NARP"/>
    <property type="match status" value="1"/>
</dbReference>
<dbReference type="GO" id="GO:0003677">
    <property type="term" value="F:DNA binding"/>
    <property type="evidence" value="ECO:0007669"/>
    <property type="project" value="UniProtKB-KW"/>
</dbReference>
<dbReference type="eggNOG" id="COG2197">
    <property type="taxonomic scope" value="Bacteria"/>
</dbReference>
<name>A0A0T9UW81_YERAL</name>
<dbReference type="PANTHER" id="PTHR43214">
    <property type="entry name" value="TWO-COMPONENT RESPONSE REGULATOR"/>
    <property type="match status" value="1"/>
</dbReference>
<keyword evidence="4" id="KW-0238">DNA-binding</keyword>
<dbReference type="RefSeq" id="WP_042840501.1">
    <property type="nucleotide sequence ID" value="NZ_CQEJ01000035.1"/>
</dbReference>
<evidence type="ECO:0000259" key="8">
    <source>
        <dbReference type="PROSITE" id="PS50110"/>
    </source>
</evidence>
<evidence type="ECO:0000313" key="9">
    <source>
        <dbReference type="EMBL" id="CNL77799.1"/>
    </source>
</evidence>
<dbReference type="InterPro" id="IPR016032">
    <property type="entry name" value="Sig_transdc_resp-reg_C-effctor"/>
</dbReference>
<sequence length="209" mass="23292">MNNVLIVDDHPVARLAVRMLLEKDNMSIVGEADDGLKALSLAKELCPDFIVVDIDIPSLNGIDLVKCLRSRGYEGGILVLSGKDDEHYVKRCASAGADGFISKRNNLLGFTDAMRAIKGGYGYYPRDQSRKVAMSGSIEENGQSKISTLSDKELQVLRFLVKGIKVVDISVKMQISDKTVSTYKRRLMLKLELKNMVELYDFSQRNNID</sequence>
<dbReference type="SMART" id="SM00421">
    <property type="entry name" value="HTH_LUXR"/>
    <property type="match status" value="1"/>
</dbReference>
<dbReference type="InterPro" id="IPR001789">
    <property type="entry name" value="Sig_transdc_resp-reg_receiver"/>
</dbReference>
<dbReference type="GO" id="GO:0000160">
    <property type="term" value="P:phosphorelay signal transduction system"/>
    <property type="evidence" value="ECO:0007669"/>
    <property type="project" value="InterPro"/>
</dbReference>
<dbReference type="Pfam" id="PF00072">
    <property type="entry name" value="Response_reg"/>
    <property type="match status" value="1"/>
</dbReference>
<proteinExistence type="predicted"/>
<protein>
    <submittedName>
        <fullName evidence="9">Putative two-component response regulator</fullName>
    </submittedName>
</protein>
<dbReference type="InterPro" id="IPR058245">
    <property type="entry name" value="NreC/VraR/RcsB-like_REC"/>
</dbReference>
<evidence type="ECO:0000256" key="4">
    <source>
        <dbReference type="ARBA" id="ARBA00023125"/>
    </source>
</evidence>
<gene>
    <name evidence="9" type="primary">evgA</name>
    <name evidence="9" type="ORF">ERS137965_03916</name>
</gene>
<organism evidence="9 10">
    <name type="scientific">Yersinia aldovae</name>
    <dbReference type="NCBI Taxonomy" id="29483"/>
    <lineage>
        <taxon>Bacteria</taxon>
        <taxon>Pseudomonadati</taxon>
        <taxon>Pseudomonadota</taxon>
        <taxon>Gammaproteobacteria</taxon>
        <taxon>Enterobacterales</taxon>
        <taxon>Yersiniaceae</taxon>
        <taxon>Yersinia</taxon>
    </lineage>
</organism>
<dbReference type="SUPFAM" id="SSF52172">
    <property type="entry name" value="CheY-like"/>
    <property type="match status" value="1"/>
</dbReference>
<evidence type="ECO:0000313" key="10">
    <source>
        <dbReference type="Proteomes" id="UP000041595"/>
    </source>
</evidence>
<evidence type="ECO:0000256" key="1">
    <source>
        <dbReference type="ARBA" id="ARBA00022553"/>
    </source>
</evidence>
<keyword evidence="5" id="KW-0804">Transcription</keyword>
<dbReference type="PROSITE" id="PS00622">
    <property type="entry name" value="HTH_LUXR_1"/>
    <property type="match status" value="1"/>
</dbReference>
<feature type="domain" description="HTH luxR-type" evidence="7">
    <location>
        <begin position="142"/>
        <end position="207"/>
    </location>
</feature>
<evidence type="ECO:0000256" key="6">
    <source>
        <dbReference type="PROSITE-ProRule" id="PRU00169"/>
    </source>
</evidence>